<dbReference type="PRINTS" id="PR01727">
    <property type="entry name" value="DNABINDINGHU"/>
</dbReference>
<dbReference type="Pfam" id="PF00216">
    <property type="entry name" value="Bac_DNA_binding"/>
    <property type="match status" value="1"/>
</dbReference>
<keyword evidence="4 6" id="KW-0238">DNA-binding</keyword>
<dbReference type="PANTHER" id="PTHR33175:SF3">
    <property type="entry name" value="DNA-BINDING PROTEIN HU-BETA"/>
    <property type="match status" value="1"/>
</dbReference>
<dbReference type="SMART" id="SM00411">
    <property type="entry name" value="BHL"/>
    <property type="match status" value="1"/>
</dbReference>
<dbReference type="Proteomes" id="UP000886829">
    <property type="component" value="Unassembled WGS sequence"/>
</dbReference>
<proteinExistence type="inferred from homology"/>
<comment type="function">
    <text evidence="1">Histone-like DNA-binding protein which is capable of wrapping DNA to stabilize it, and thus to prevent its denaturation under extreme environmental conditions.</text>
</comment>
<reference evidence="6" key="1">
    <citation type="journal article" date="2021" name="PeerJ">
        <title>Extensive microbial diversity within the chicken gut microbiome revealed by metagenomics and culture.</title>
        <authorList>
            <person name="Gilroy R."/>
            <person name="Ravi A."/>
            <person name="Getino M."/>
            <person name="Pursley I."/>
            <person name="Horton D.L."/>
            <person name="Alikhan N.F."/>
            <person name="Baker D."/>
            <person name="Gharbi K."/>
            <person name="Hall N."/>
            <person name="Watson M."/>
            <person name="Adriaenssens E.M."/>
            <person name="Foster-Nyarko E."/>
            <person name="Jarju S."/>
            <person name="Secka A."/>
            <person name="Antonio M."/>
            <person name="Oren A."/>
            <person name="Chaudhuri R.R."/>
            <person name="La Ragione R."/>
            <person name="Hildebrand F."/>
            <person name="Pallen M.J."/>
        </authorList>
    </citation>
    <scope>NUCLEOTIDE SEQUENCE</scope>
    <source>
        <strain evidence="6">USASDec5-558</strain>
    </source>
</reference>
<dbReference type="CDD" id="cd13831">
    <property type="entry name" value="HU"/>
    <property type="match status" value="1"/>
</dbReference>
<gene>
    <name evidence="6" type="ORF">H9850_03165</name>
</gene>
<dbReference type="Gene3D" id="4.10.520.10">
    <property type="entry name" value="IHF-like DNA-binding proteins"/>
    <property type="match status" value="1"/>
</dbReference>
<sequence length="91" mass="9764">MNKSELVERVSKKANLSVKDSNAAVNAFMSVVKESLANGEEVVLVGFGSFLVRDRAARTGHNPRTGEPLSIPAVKVPAFRPGKTLKDSVNQ</sequence>
<evidence type="ECO:0000256" key="4">
    <source>
        <dbReference type="ARBA" id="ARBA00023125"/>
    </source>
</evidence>
<dbReference type="EMBL" id="DXEV01000061">
    <property type="protein sequence ID" value="HIX56454.1"/>
    <property type="molecule type" value="Genomic_DNA"/>
</dbReference>
<dbReference type="GO" id="GO:0030527">
    <property type="term" value="F:structural constituent of chromatin"/>
    <property type="evidence" value="ECO:0007669"/>
    <property type="project" value="InterPro"/>
</dbReference>
<comment type="similarity">
    <text evidence="2 5">Belongs to the bacterial histone-like protein family.</text>
</comment>
<dbReference type="GO" id="GO:0005829">
    <property type="term" value="C:cytosol"/>
    <property type="evidence" value="ECO:0007669"/>
    <property type="project" value="TreeGrafter"/>
</dbReference>
<dbReference type="AlphaFoldDB" id="A0A9D2B0Z7"/>
<evidence type="ECO:0000313" key="7">
    <source>
        <dbReference type="Proteomes" id="UP000886829"/>
    </source>
</evidence>
<organism evidence="6 7">
    <name type="scientific">Candidatus Anaerobiospirillum pullistercoris</name>
    <dbReference type="NCBI Taxonomy" id="2838452"/>
    <lineage>
        <taxon>Bacteria</taxon>
        <taxon>Pseudomonadati</taxon>
        <taxon>Pseudomonadota</taxon>
        <taxon>Gammaproteobacteria</taxon>
        <taxon>Aeromonadales</taxon>
        <taxon>Succinivibrionaceae</taxon>
        <taxon>Anaerobiospirillum</taxon>
    </lineage>
</organism>
<dbReference type="InterPro" id="IPR000119">
    <property type="entry name" value="Hist_DNA-bd"/>
</dbReference>
<keyword evidence="3" id="KW-0226">DNA condensation</keyword>
<dbReference type="InterPro" id="IPR010992">
    <property type="entry name" value="IHF-like_DNA-bd_dom_sf"/>
</dbReference>
<evidence type="ECO:0000256" key="5">
    <source>
        <dbReference type="RuleBase" id="RU003939"/>
    </source>
</evidence>
<dbReference type="SUPFAM" id="SSF47729">
    <property type="entry name" value="IHF-like DNA-binding proteins"/>
    <property type="match status" value="1"/>
</dbReference>
<dbReference type="PROSITE" id="PS00045">
    <property type="entry name" value="HISTONE_LIKE"/>
    <property type="match status" value="1"/>
</dbReference>
<name>A0A9D2B0Z7_9GAMM</name>
<reference evidence="6" key="2">
    <citation type="submission" date="2021-04" db="EMBL/GenBank/DDBJ databases">
        <authorList>
            <person name="Gilroy R."/>
        </authorList>
    </citation>
    <scope>NUCLEOTIDE SEQUENCE</scope>
    <source>
        <strain evidence="6">USASDec5-558</strain>
    </source>
</reference>
<dbReference type="GO" id="GO:0030261">
    <property type="term" value="P:chromosome condensation"/>
    <property type="evidence" value="ECO:0007669"/>
    <property type="project" value="UniProtKB-KW"/>
</dbReference>
<evidence type="ECO:0000256" key="3">
    <source>
        <dbReference type="ARBA" id="ARBA00023067"/>
    </source>
</evidence>
<dbReference type="InterPro" id="IPR020816">
    <property type="entry name" value="Histone-like_DNA-bd_CS"/>
</dbReference>
<evidence type="ECO:0000313" key="6">
    <source>
        <dbReference type="EMBL" id="HIX56454.1"/>
    </source>
</evidence>
<dbReference type="PANTHER" id="PTHR33175">
    <property type="entry name" value="DNA-BINDING PROTEIN HU"/>
    <property type="match status" value="1"/>
</dbReference>
<dbReference type="GO" id="GO:0003677">
    <property type="term" value="F:DNA binding"/>
    <property type="evidence" value="ECO:0007669"/>
    <property type="project" value="UniProtKB-KW"/>
</dbReference>
<accession>A0A9D2B0Z7</accession>
<comment type="caution">
    <text evidence="6">The sequence shown here is derived from an EMBL/GenBank/DDBJ whole genome shotgun (WGS) entry which is preliminary data.</text>
</comment>
<evidence type="ECO:0000256" key="1">
    <source>
        <dbReference type="ARBA" id="ARBA00003819"/>
    </source>
</evidence>
<evidence type="ECO:0000256" key="2">
    <source>
        <dbReference type="ARBA" id="ARBA00010529"/>
    </source>
</evidence>
<protein>
    <submittedName>
        <fullName evidence="6">HU family DNA-binding protein</fullName>
    </submittedName>
</protein>